<keyword evidence="3" id="KW-0963">Cytoplasm</keyword>
<dbReference type="PROSITE" id="PS50102">
    <property type="entry name" value="RRM"/>
    <property type="match status" value="1"/>
</dbReference>
<evidence type="ECO:0000256" key="6">
    <source>
        <dbReference type="PROSITE-ProRule" id="PRU00176"/>
    </source>
</evidence>
<evidence type="ECO:0000256" key="4">
    <source>
        <dbReference type="ARBA" id="ARBA00022884"/>
    </source>
</evidence>
<dbReference type="SUPFAM" id="SSF54928">
    <property type="entry name" value="RNA-binding domain, RBD"/>
    <property type="match status" value="1"/>
</dbReference>
<sequence length="206" mass="23355">MTEHESTIDLNPAADEIIDDSMAVDDGMFSLLAQITIGSTSIRNRDQTTHLEPPAVKRKGRGFASTAESRVSNKYDSYDRMDEDSTVQVSTNAQRSVEGWIVVVTGVHEEADEEAVTEKFAEYGEIKNLHLNLDRRTGYVKGYALIEYETYKEAKTAIDSANNTQFYEQTIHVDFTFVRPPEGSGRQPERRDSRRRQRSASPGKRW</sequence>
<organism evidence="9 10">
    <name type="scientific">Umbelopsis vinacea</name>
    <dbReference type="NCBI Taxonomy" id="44442"/>
    <lineage>
        <taxon>Eukaryota</taxon>
        <taxon>Fungi</taxon>
        <taxon>Fungi incertae sedis</taxon>
        <taxon>Mucoromycota</taxon>
        <taxon>Mucoromycotina</taxon>
        <taxon>Umbelopsidomycetes</taxon>
        <taxon>Umbelopsidales</taxon>
        <taxon>Umbelopsidaceae</taxon>
        <taxon>Umbelopsis</taxon>
    </lineage>
</organism>
<dbReference type="Gene3D" id="3.30.70.330">
    <property type="match status" value="1"/>
</dbReference>
<comment type="subcellular location">
    <subcellularLocation>
        <location evidence="2">Cytoplasm</location>
    </subcellularLocation>
    <subcellularLocation>
        <location evidence="1">Nucleus</location>
    </subcellularLocation>
</comment>
<dbReference type="GO" id="GO:0005737">
    <property type="term" value="C:cytoplasm"/>
    <property type="evidence" value="ECO:0007669"/>
    <property type="project" value="UniProtKB-SubCell"/>
</dbReference>
<evidence type="ECO:0000313" key="10">
    <source>
        <dbReference type="Proteomes" id="UP000612746"/>
    </source>
</evidence>
<feature type="domain" description="RRM" evidence="8">
    <location>
        <begin position="100"/>
        <end position="178"/>
    </location>
</feature>
<keyword evidence="5" id="KW-0539">Nucleus</keyword>
<dbReference type="SMART" id="SM00360">
    <property type="entry name" value="RRM"/>
    <property type="match status" value="1"/>
</dbReference>
<dbReference type="Proteomes" id="UP000612746">
    <property type="component" value="Unassembled WGS sequence"/>
</dbReference>
<gene>
    <name evidence="9" type="ORF">INT44_007284</name>
</gene>
<dbReference type="GO" id="GO:0006396">
    <property type="term" value="P:RNA processing"/>
    <property type="evidence" value="ECO:0007669"/>
    <property type="project" value="InterPro"/>
</dbReference>
<comment type="caution">
    <text evidence="9">The sequence shown here is derived from an EMBL/GenBank/DDBJ whole genome shotgun (WGS) entry which is preliminary data.</text>
</comment>
<dbReference type="PRINTS" id="PR01738">
    <property type="entry name" value="RNABINDINGM8"/>
</dbReference>
<evidence type="ECO:0000313" key="9">
    <source>
        <dbReference type="EMBL" id="KAG2176620.1"/>
    </source>
</evidence>
<accession>A0A8H7PMT0</accession>
<dbReference type="EMBL" id="JAEPRA010000013">
    <property type="protein sequence ID" value="KAG2176620.1"/>
    <property type="molecule type" value="Genomic_DNA"/>
</dbReference>
<protein>
    <recommendedName>
        <fullName evidence="8">RRM domain-containing protein</fullName>
    </recommendedName>
</protein>
<dbReference type="GO" id="GO:0005634">
    <property type="term" value="C:nucleus"/>
    <property type="evidence" value="ECO:0007669"/>
    <property type="project" value="UniProtKB-SubCell"/>
</dbReference>
<name>A0A8H7PMT0_9FUNG</name>
<evidence type="ECO:0000259" key="8">
    <source>
        <dbReference type="PROSITE" id="PS50102"/>
    </source>
</evidence>
<feature type="region of interest" description="Disordered" evidence="7">
    <location>
        <begin position="178"/>
        <end position="206"/>
    </location>
</feature>
<keyword evidence="10" id="KW-1185">Reference proteome</keyword>
<dbReference type="PANTHER" id="PTHR45894">
    <property type="entry name" value="RNA-BINDING PROTEIN 8A"/>
    <property type="match status" value="1"/>
</dbReference>
<evidence type="ECO:0000256" key="2">
    <source>
        <dbReference type="ARBA" id="ARBA00004496"/>
    </source>
</evidence>
<dbReference type="InterPro" id="IPR012677">
    <property type="entry name" value="Nucleotide-bd_a/b_plait_sf"/>
</dbReference>
<dbReference type="InterPro" id="IPR035979">
    <property type="entry name" value="RBD_domain_sf"/>
</dbReference>
<dbReference type="Pfam" id="PF00076">
    <property type="entry name" value="RRM_1"/>
    <property type="match status" value="1"/>
</dbReference>
<evidence type="ECO:0000256" key="1">
    <source>
        <dbReference type="ARBA" id="ARBA00004123"/>
    </source>
</evidence>
<dbReference type="CDD" id="cd12324">
    <property type="entry name" value="RRM_RBM8"/>
    <property type="match status" value="1"/>
</dbReference>
<dbReference type="OrthoDB" id="15688at2759"/>
<evidence type="ECO:0000256" key="7">
    <source>
        <dbReference type="SAM" id="MobiDB-lite"/>
    </source>
</evidence>
<proteinExistence type="predicted"/>
<evidence type="ECO:0000256" key="5">
    <source>
        <dbReference type="ARBA" id="ARBA00023242"/>
    </source>
</evidence>
<feature type="compositionally biased region" description="Basic residues" evidence="7">
    <location>
        <begin position="193"/>
        <end position="206"/>
    </location>
</feature>
<dbReference type="InterPro" id="IPR008111">
    <property type="entry name" value="RNA-bd_8"/>
</dbReference>
<evidence type="ECO:0000256" key="3">
    <source>
        <dbReference type="ARBA" id="ARBA00022490"/>
    </source>
</evidence>
<dbReference type="AlphaFoldDB" id="A0A8H7PMT0"/>
<keyword evidence="4 6" id="KW-0694">RNA-binding</keyword>
<dbReference type="InterPro" id="IPR033744">
    <property type="entry name" value="RRM_RBM8"/>
</dbReference>
<dbReference type="InterPro" id="IPR000504">
    <property type="entry name" value="RRM_dom"/>
</dbReference>
<dbReference type="GO" id="GO:0003729">
    <property type="term" value="F:mRNA binding"/>
    <property type="evidence" value="ECO:0007669"/>
    <property type="project" value="InterPro"/>
</dbReference>
<reference evidence="9" key="1">
    <citation type="submission" date="2020-12" db="EMBL/GenBank/DDBJ databases">
        <title>Metabolic potential, ecology and presence of endohyphal bacteria is reflected in genomic diversity of Mucoromycotina.</title>
        <authorList>
            <person name="Muszewska A."/>
            <person name="Okrasinska A."/>
            <person name="Steczkiewicz K."/>
            <person name="Drgas O."/>
            <person name="Orlowska M."/>
            <person name="Perlinska-Lenart U."/>
            <person name="Aleksandrzak-Piekarczyk T."/>
            <person name="Szatraj K."/>
            <person name="Zielenkiewicz U."/>
            <person name="Pilsyk S."/>
            <person name="Malc E."/>
            <person name="Mieczkowski P."/>
            <person name="Kruszewska J.S."/>
            <person name="Biernat P."/>
            <person name="Pawlowska J."/>
        </authorList>
    </citation>
    <scope>NUCLEOTIDE SEQUENCE</scope>
    <source>
        <strain evidence="9">WA0000051536</strain>
    </source>
</reference>